<evidence type="ECO:0000259" key="2">
    <source>
        <dbReference type="Pfam" id="PF00171"/>
    </source>
</evidence>
<name>A0A4R3URL9_9BURK</name>
<accession>A0A4R3URL9</accession>
<dbReference type="SUPFAM" id="SSF53720">
    <property type="entry name" value="ALDH-like"/>
    <property type="match status" value="1"/>
</dbReference>
<evidence type="ECO:0000313" key="4">
    <source>
        <dbReference type="Proteomes" id="UP000294692"/>
    </source>
</evidence>
<keyword evidence="1" id="KW-0560">Oxidoreductase</keyword>
<dbReference type="PANTHER" id="PTHR43353:SF3">
    <property type="entry name" value="ALDEHYDE DEHYDROGENASE-RELATED"/>
    <property type="match status" value="1"/>
</dbReference>
<comment type="caution">
    <text evidence="3">The sequence shown here is derived from an EMBL/GenBank/DDBJ whole genome shotgun (WGS) entry which is preliminary data.</text>
</comment>
<dbReference type="PANTHER" id="PTHR43353">
    <property type="entry name" value="SUCCINATE-SEMIALDEHYDE DEHYDROGENASE, MITOCHONDRIAL"/>
    <property type="match status" value="1"/>
</dbReference>
<protein>
    <submittedName>
        <fullName evidence="3">NADP-dependent aldehyde dehydrogenase</fullName>
    </submittedName>
</protein>
<dbReference type="CDD" id="cd07129">
    <property type="entry name" value="ALDH_KGSADH"/>
    <property type="match status" value="1"/>
</dbReference>
<dbReference type="Proteomes" id="UP000294692">
    <property type="component" value="Unassembled WGS sequence"/>
</dbReference>
<proteinExistence type="predicted"/>
<dbReference type="OrthoDB" id="9770537at2"/>
<dbReference type="RefSeq" id="WP_132478064.1">
    <property type="nucleotide sequence ID" value="NZ_JBHRVM010000001.1"/>
</dbReference>
<organism evidence="3 4">
    <name type="scientific">Paracandidimonas soli</name>
    <dbReference type="NCBI Taxonomy" id="1917182"/>
    <lineage>
        <taxon>Bacteria</taxon>
        <taxon>Pseudomonadati</taxon>
        <taxon>Pseudomonadota</taxon>
        <taxon>Betaproteobacteria</taxon>
        <taxon>Burkholderiales</taxon>
        <taxon>Alcaligenaceae</taxon>
        <taxon>Paracandidimonas</taxon>
    </lineage>
</organism>
<evidence type="ECO:0000256" key="1">
    <source>
        <dbReference type="ARBA" id="ARBA00023002"/>
    </source>
</evidence>
<dbReference type="GO" id="GO:0016620">
    <property type="term" value="F:oxidoreductase activity, acting on the aldehyde or oxo group of donors, NAD or NADP as acceptor"/>
    <property type="evidence" value="ECO:0007669"/>
    <property type="project" value="InterPro"/>
</dbReference>
<dbReference type="Gene3D" id="3.40.605.10">
    <property type="entry name" value="Aldehyde Dehydrogenase, Chain A, domain 1"/>
    <property type="match status" value="1"/>
</dbReference>
<dbReference type="InterPro" id="IPR050740">
    <property type="entry name" value="Aldehyde_DH_Superfamily"/>
</dbReference>
<sequence>MKITGQMLIGSQDVTGTQAAIRGINPATNESLDPPYNGGTPAEVERACELAAQAFASYRKTSLEQRAAFLESVAKHIEALGDTLIERAHQETGLPVARLQGERGRTVGQLRLFAREVLRGDWIDARVDKALPERQPLPRSDLRLQYIPVGPVAVFGASNFPLAFSVAGGDTAAALAAGAPVIVKGHSAHPGTSELVGRAVREAVKECGLHEGVFSLLFGSGAEIGQSLVKHPVIKAVAFTGSRAGGVALMKTAAARPEPIPVFAEMSSINPVFLLPNALAGRAEAMAKGFVQSLTMGAGQFCTNPGLVIGLKSPELDAFIKAASEGVSNADSATMLTPGIFSAYQQGVEQLQKYGEVKTLAEGKNNTALSNQCQARLFTTDAASFIAKPHDLGIEIFGSASLVIVCDNEAQALQVIDSLEGQLTATLQMDDKDVDLAGRLIERLELKVGRILVNGYPTGVEVCDAMVHGGPFPATSDSRTTSVGTAAIYRFLRPVCYQDVPNAVLPPALQQENPWGINRRES</sequence>
<dbReference type="InterPro" id="IPR016163">
    <property type="entry name" value="Ald_DH_C"/>
</dbReference>
<dbReference type="Pfam" id="PF00171">
    <property type="entry name" value="Aldedh"/>
    <property type="match status" value="1"/>
</dbReference>
<keyword evidence="4" id="KW-1185">Reference proteome</keyword>
<dbReference type="InterPro" id="IPR044151">
    <property type="entry name" value="ALDH_KGSADH"/>
</dbReference>
<dbReference type="InterPro" id="IPR015590">
    <property type="entry name" value="Aldehyde_DH_dom"/>
</dbReference>
<dbReference type="Gene3D" id="3.40.309.10">
    <property type="entry name" value="Aldehyde Dehydrogenase, Chain A, domain 2"/>
    <property type="match status" value="1"/>
</dbReference>
<dbReference type="InterPro" id="IPR016162">
    <property type="entry name" value="Ald_DH_N"/>
</dbReference>
<feature type="domain" description="Aldehyde dehydrogenase" evidence="2">
    <location>
        <begin position="18"/>
        <end position="462"/>
    </location>
</feature>
<dbReference type="AlphaFoldDB" id="A0A4R3URL9"/>
<evidence type="ECO:0000313" key="3">
    <source>
        <dbReference type="EMBL" id="TCU93712.1"/>
    </source>
</evidence>
<dbReference type="EMBL" id="SMBX01000011">
    <property type="protein sequence ID" value="TCU93712.1"/>
    <property type="molecule type" value="Genomic_DNA"/>
</dbReference>
<reference evidence="3 4" key="1">
    <citation type="submission" date="2019-03" db="EMBL/GenBank/DDBJ databases">
        <title>Genomic Encyclopedia of Type Strains, Phase IV (KMG-IV): sequencing the most valuable type-strain genomes for metagenomic binning, comparative biology and taxonomic classification.</title>
        <authorList>
            <person name="Goeker M."/>
        </authorList>
    </citation>
    <scope>NUCLEOTIDE SEQUENCE [LARGE SCALE GENOMIC DNA]</scope>
    <source>
        <strain evidence="3 4">DSM 100048</strain>
    </source>
</reference>
<dbReference type="InterPro" id="IPR016161">
    <property type="entry name" value="Ald_DH/histidinol_DH"/>
</dbReference>
<gene>
    <name evidence="3" type="ORF">EV686_11164</name>
</gene>